<evidence type="ECO:0000313" key="2">
    <source>
        <dbReference type="Proteomes" id="UP001066276"/>
    </source>
</evidence>
<dbReference type="EMBL" id="JANPWB010000005">
    <property type="protein sequence ID" value="KAJ1188102.1"/>
    <property type="molecule type" value="Genomic_DNA"/>
</dbReference>
<protein>
    <submittedName>
        <fullName evidence="1">Uncharacterized protein</fullName>
    </submittedName>
</protein>
<reference evidence="1" key="1">
    <citation type="journal article" date="2022" name="bioRxiv">
        <title>Sequencing and chromosome-scale assembly of the giantPleurodeles waltlgenome.</title>
        <authorList>
            <person name="Brown T."/>
            <person name="Elewa A."/>
            <person name="Iarovenko S."/>
            <person name="Subramanian E."/>
            <person name="Araus A.J."/>
            <person name="Petzold A."/>
            <person name="Susuki M."/>
            <person name="Suzuki K.-i.T."/>
            <person name="Hayashi T."/>
            <person name="Toyoda A."/>
            <person name="Oliveira C."/>
            <person name="Osipova E."/>
            <person name="Leigh N.D."/>
            <person name="Simon A."/>
            <person name="Yun M.H."/>
        </authorList>
    </citation>
    <scope>NUCLEOTIDE SEQUENCE</scope>
    <source>
        <strain evidence="1">20211129_DDA</strain>
        <tissue evidence="1">Liver</tissue>
    </source>
</reference>
<proteinExistence type="predicted"/>
<name>A0AAV7UKG4_PLEWA</name>
<dbReference type="AlphaFoldDB" id="A0AAV7UKG4"/>
<sequence>MLTAAILRVPTGHKRSNVVADSLLQGCAGHDEDLNSSARASCEMLEEGGTGNRRYIVCIFISLRVQKPQLVSLDLQVYRLSSAGTQDEDWKPSKAS</sequence>
<organism evidence="1 2">
    <name type="scientific">Pleurodeles waltl</name>
    <name type="common">Iberian ribbed newt</name>
    <dbReference type="NCBI Taxonomy" id="8319"/>
    <lineage>
        <taxon>Eukaryota</taxon>
        <taxon>Metazoa</taxon>
        <taxon>Chordata</taxon>
        <taxon>Craniata</taxon>
        <taxon>Vertebrata</taxon>
        <taxon>Euteleostomi</taxon>
        <taxon>Amphibia</taxon>
        <taxon>Batrachia</taxon>
        <taxon>Caudata</taxon>
        <taxon>Salamandroidea</taxon>
        <taxon>Salamandridae</taxon>
        <taxon>Pleurodelinae</taxon>
        <taxon>Pleurodeles</taxon>
    </lineage>
</organism>
<accession>A0AAV7UKG4</accession>
<gene>
    <name evidence="1" type="ORF">NDU88_004867</name>
</gene>
<evidence type="ECO:0000313" key="1">
    <source>
        <dbReference type="EMBL" id="KAJ1188102.1"/>
    </source>
</evidence>
<comment type="caution">
    <text evidence="1">The sequence shown here is derived from an EMBL/GenBank/DDBJ whole genome shotgun (WGS) entry which is preliminary data.</text>
</comment>
<keyword evidence="2" id="KW-1185">Reference proteome</keyword>
<dbReference type="Proteomes" id="UP001066276">
    <property type="component" value="Chromosome 3_1"/>
</dbReference>